<comment type="caution">
    <text evidence="3">The sequence shown here is derived from an EMBL/GenBank/DDBJ whole genome shotgun (WGS) entry which is preliminary data.</text>
</comment>
<dbReference type="Proteomes" id="UP000823941">
    <property type="component" value="Chromosome 23"/>
</dbReference>
<feature type="signal peptide" evidence="2">
    <location>
        <begin position="1"/>
        <end position="16"/>
    </location>
</feature>
<feature type="region of interest" description="Disordered" evidence="1">
    <location>
        <begin position="629"/>
        <end position="691"/>
    </location>
</feature>
<feature type="chain" id="PRO_5046142598" evidence="2">
    <location>
        <begin position="17"/>
        <end position="1037"/>
    </location>
</feature>
<feature type="region of interest" description="Disordered" evidence="1">
    <location>
        <begin position="118"/>
        <end position="143"/>
    </location>
</feature>
<keyword evidence="2" id="KW-0732">Signal</keyword>
<evidence type="ECO:0000313" key="3">
    <source>
        <dbReference type="EMBL" id="KAG7298960.1"/>
    </source>
</evidence>
<accession>A0ABQ7Q152</accession>
<keyword evidence="4" id="KW-1185">Reference proteome</keyword>
<dbReference type="EMBL" id="JAHIBW010000023">
    <property type="protein sequence ID" value="KAG7298960.1"/>
    <property type="molecule type" value="Genomic_DNA"/>
</dbReference>
<feature type="compositionally biased region" description="Polar residues" evidence="1">
    <location>
        <begin position="631"/>
        <end position="684"/>
    </location>
</feature>
<feature type="region of interest" description="Disordered" evidence="1">
    <location>
        <begin position="815"/>
        <end position="834"/>
    </location>
</feature>
<feature type="compositionally biased region" description="Low complexity" evidence="1">
    <location>
        <begin position="118"/>
        <end position="131"/>
    </location>
</feature>
<name>A0ABQ7Q152_PLUXY</name>
<gene>
    <name evidence="3" type="ORF">JYU34_017426</name>
</gene>
<feature type="region of interest" description="Disordered" evidence="1">
    <location>
        <begin position="737"/>
        <end position="773"/>
    </location>
</feature>
<reference evidence="3 4" key="1">
    <citation type="submission" date="2021-06" db="EMBL/GenBank/DDBJ databases">
        <title>A haploid diamondback moth (Plutella xylostella L.) genome assembly resolves 31 chromosomes and identifies a diamide resistance mutation.</title>
        <authorList>
            <person name="Ward C.M."/>
            <person name="Perry K.D."/>
            <person name="Baker G."/>
            <person name="Powis K."/>
            <person name="Heckel D.G."/>
            <person name="Baxter S.W."/>
        </authorList>
    </citation>
    <scope>NUCLEOTIDE SEQUENCE [LARGE SCALE GENOMIC DNA]</scope>
    <source>
        <strain evidence="3 4">LV</strain>
        <tissue evidence="3">Single pupa</tissue>
    </source>
</reference>
<evidence type="ECO:0000313" key="4">
    <source>
        <dbReference type="Proteomes" id="UP000823941"/>
    </source>
</evidence>
<feature type="compositionally biased region" description="Low complexity" evidence="1">
    <location>
        <begin position="749"/>
        <end position="760"/>
    </location>
</feature>
<organism evidence="3 4">
    <name type="scientific">Plutella xylostella</name>
    <name type="common">Diamondback moth</name>
    <name type="synonym">Plutella maculipennis</name>
    <dbReference type="NCBI Taxonomy" id="51655"/>
    <lineage>
        <taxon>Eukaryota</taxon>
        <taxon>Metazoa</taxon>
        <taxon>Ecdysozoa</taxon>
        <taxon>Arthropoda</taxon>
        <taxon>Hexapoda</taxon>
        <taxon>Insecta</taxon>
        <taxon>Pterygota</taxon>
        <taxon>Neoptera</taxon>
        <taxon>Endopterygota</taxon>
        <taxon>Lepidoptera</taxon>
        <taxon>Glossata</taxon>
        <taxon>Ditrysia</taxon>
        <taxon>Yponomeutoidea</taxon>
        <taxon>Plutellidae</taxon>
        <taxon>Plutella</taxon>
    </lineage>
</organism>
<evidence type="ECO:0000256" key="2">
    <source>
        <dbReference type="SAM" id="SignalP"/>
    </source>
</evidence>
<feature type="region of interest" description="Disordered" evidence="1">
    <location>
        <begin position="927"/>
        <end position="950"/>
    </location>
</feature>
<proteinExistence type="predicted"/>
<evidence type="ECO:0000256" key="1">
    <source>
        <dbReference type="SAM" id="MobiDB-lite"/>
    </source>
</evidence>
<feature type="compositionally biased region" description="Polar residues" evidence="1">
    <location>
        <begin position="927"/>
        <end position="944"/>
    </location>
</feature>
<feature type="compositionally biased region" description="Polar residues" evidence="1">
    <location>
        <begin position="132"/>
        <end position="143"/>
    </location>
</feature>
<protein>
    <submittedName>
        <fullName evidence="3">Uncharacterized protein</fullName>
    </submittedName>
</protein>
<feature type="compositionally biased region" description="Polar residues" evidence="1">
    <location>
        <begin position="737"/>
        <end position="748"/>
    </location>
</feature>
<sequence length="1037" mass="115192">MRRLILIAAAAAVVLARPETYRETEDFNYSRSSNDEGTKSGFYAAQRGNMGGNYEKAHNMDTVAQNQMGTAITSVQGELGEAEKVPTGSVYTSGNTRGIYGHGLHSSVLQGRNFNEGASHADSLSHSSLSSMNSGYDSLSQASQQNSRYSGGYAAYNTKNSGYTGYRTRGSLVQAQNNQEALDQISASNSHYGQHNSQGSVHTNMDYGGYNSYDQSQFNRHNSQSRYGLESDARQLRTSNVPVRIVIRPGSTVNVPVSAQSTGFVASTHDQNAIVSDAELLSNADNQHISSYKPKSYESSYSYRKQWEKHSDSNADSEPSAVPLAIPTLNPYPKNSELLEDAHGSLAASHGYQGSTFGQTNHYAGYNAAHESARSQYDAGYNAHQTKTASALSNGYNSGAYNRLDSNADLSKLVSAGTVPKQYESSYSYHKSWERQGDPYVIEPVSGGTKTAMASQRLRASTTKHSSHSGYSQNALDCDCDEEGHARVVRSADGGQQTIQLENLEDFGQQVQDKWQMEDFGQQSEDQWHSSDLTQETQQLSKLEDFGQKTQDLSQTEEFGQKPQNKWDLEDLQQQSQKQSDKIEDLGQQTQDKWDNLHEFTQQSQNLGRFDTQTQDGKFNYDKQPAWDLHANTNDKSNGFFQHSQSRADGFSQQTQGNIDRTEQSSQRNTNNLHNQGTQHGQRNSAHDTGRSYYDQHTYSAVKPVWEQSEEGNKDLMPLWDKINNLALQSSATATRNGSWSMDSQHTYQSWEQQSGSSQSTYYNNNDRRVGAQPWDWSQGEKLNNKTTTVGITVPDFEPGRGDIGADYNKKLTTDKNSPEMFFSQPPNSYHKQNKTPEEIEALSLTKETNASSNINNQGEHDLSVVGINSQSGRHSVQQSNTEQLTQQATNEFEGPHDNLPKNTQGQETEKHYGYGIDKLVHNSQQSSGSYLATMEQQAQSSWNENDDLQQSQLTQQTQDFGTIDQNKPDNFYQERHSSYQNSAQRAQVNEAGNTDSESVVAATVTEITTPKPGFWKSVGSKFVGAKDKVTSWFSSS</sequence>